<dbReference type="NCBIfam" id="TIGR01404">
    <property type="entry name" value="FlhB_rel_III"/>
    <property type="match status" value="1"/>
</dbReference>
<dbReference type="InterPro" id="IPR006135">
    <property type="entry name" value="T3SS_substrate_exporter"/>
</dbReference>
<comment type="function">
    <text evidence="9">Part of the bsa type III secretion system, is involved in the intracellular replication of invading bacteria inside the host cell. Probably necessary for the lysis of the vacuole membrane and escape into the host cell cytoplasm.</text>
</comment>
<keyword evidence="8 10" id="KW-0472">Membrane</keyword>
<dbReference type="InterPro" id="IPR006307">
    <property type="entry name" value="BsaZ-like"/>
</dbReference>
<reference evidence="11 12" key="1">
    <citation type="submission" date="2015-05" db="EMBL/GenBank/DDBJ databases">
        <title>Draft genome of Burkholderia cepacia LK29.</title>
        <authorList>
            <person name="Chan X.Y."/>
        </authorList>
    </citation>
    <scope>NUCLEOTIDE SEQUENCE [LARGE SCALE GENOMIC DNA]</scope>
    <source>
        <strain evidence="11 12">LK29</strain>
    </source>
</reference>
<dbReference type="PRINTS" id="PR00950">
    <property type="entry name" value="TYPE3IMSPROT"/>
</dbReference>
<gene>
    <name evidence="11" type="ORF">VL15_38285</name>
</gene>
<keyword evidence="4" id="KW-1003">Cell membrane</keyword>
<evidence type="ECO:0000256" key="1">
    <source>
        <dbReference type="ARBA" id="ARBA00004651"/>
    </source>
</evidence>
<evidence type="ECO:0000256" key="9">
    <source>
        <dbReference type="ARBA" id="ARBA00024974"/>
    </source>
</evidence>
<evidence type="ECO:0000256" key="4">
    <source>
        <dbReference type="ARBA" id="ARBA00022475"/>
    </source>
</evidence>
<comment type="similarity">
    <text evidence="2">Belongs to the type III secretion exporter family.</text>
</comment>
<feature type="transmembrane region" description="Helical" evidence="10">
    <location>
        <begin position="179"/>
        <end position="205"/>
    </location>
</feature>
<organism evidence="11 12">
    <name type="scientific">Burkholderia cepacia</name>
    <name type="common">Pseudomonas cepacia</name>
    <dbReference type="NCBI Taxonomy" id="292"/>
    <lineage>
        <taxon>Bacteria</taxon>
        <taxon>Pseudomonadati</taxon>
        <taxon>Pseudomonadota</taxon>
        <taxon>Betaproteobacteria</taxon>
        <taxon>Burkholderiales</taxon>
        <taxon>Burkholderiaceae</taxon>
        <taxon>Burkholderia</taxon>
        <taxon>Burkholderia cepacia complex</taxon>
    </lineage>
</organism>
<dbReference type="Gene3D" id="6.10.250.2080">
    <property type="match status" value="1"/>
</dbReference>
<accession>A0A0J5VQ22</accession>
<comment type="subcellular location">
    <subcellularLocation>
        <location evidence="1">Cell membrane</location>
        <topology evidence="1">Multi-pass membrane protein</topology>
    </subcellularLocation>
</comment>
<dbReference type="EMBL" id="LDWR01000122">
    <property type="protein sequence ID" value="KML40112.1"/>
    <property type="molecule type" value="Genomic_DNA"/>
</dbReference>
<proteinExistence type="inferred from homology"/>
<evidence type="ECO:0000256" key="6">
    <source>
        <dbReference type="ARBA" id="ARBA00022989"/>
    </source>
</evidence>
<name>A0A0J5VQ22_BURCE</name>
<evidence type="ECO:0000313" key="12">
    <source>
        <dbReference type="Proteomes" id="UP000036338"/>
    </source>
</evidence>
<sequence length="351" mass="39835">MSANKTEKPTPKRLRDAGRKGQTFKPKDLFILVLLLCGAAYLLSGMPLTPIRDLFVGLVQRNFDVSPQAFIVVAAETFFRLALPFVGMCVIAGALPSLLLNRFSMATEALKPNLGALNPMKGFKKIFSIRTIKDAVKSVLYLIVIASVVPVFWHLHRHEAYAQLDSTRVTDLFAVWRDMAWDLFCLLLLSIAVVVVLDALAEYFLFMKDMMMDREEIKREYKEQEGNPEVKSRRREVHMEILSEQVKSDVAKSKFIVANPTHISVGIYFNPEIVPLPFVSLMETNQRALAVQAYARKMGVPIIRNVPLARKIFRTTKRYSFVNLDELQEILQILKWLEDVEKAGGVPLSSF</sequence>
<dbReference type="RefSeq" id="WP_048252084.1">
    <property type="nucleotide sequence ID" value="NZ_LDWR01000122.1"/>
</dbReference>
<feature type="transmembrane region" description="Helical" evidence="10">
    <location>
        <begin position="69"/>
        <end position="95"/>
    </location>
</feature>
<evidence type="ECO:0000256" key="7">
    <source>
        <dbReference type="ARBA" id="ARBA00023026"/>
    </source>
</evidence>
<dbReference type="PANTHER" id="PTHR30531">
    <property type="entry name" value="FLAGELLAR BIOSYNTHETIC PROTEIN FLHB"/>
    <property type="match status" value="1"/>
</dbReference>
<evidence type="ECO:0000256" key="2">
    <source>
        <dbReference type="ARBA" id="ARBA00010690"/>
    </source>
</evidence>
<dbReference type="NCBIfam" id="NF006017">
    <property type="entry name" value="PRK08156.1"/>
    <property type="match status" value="1"/>
</dbReference>
<dbReference type="GO" id="GO:0005886">
    <property type="term" value="C:plasma membrane"/>
    <property type="evidence" value="ECO:0007669"/>
    <property type="project" value="UniProtKB-SubCell"/>
</dbReference>
<feature type="transmembrane region" description="Helical" evidence="10">
    <location>
        <begin position="29"/>
        <end position="49"/>
    </location>
</feature>
<keyword evidence="6 10" id="KW-1133">Transmembrane helix</keyword>
<evidence type="ECO:0000256" key="3">
    <source>
        <dbReference type="ARBA" id="ARBA00018628"/>
    </source>
</evidence>
<dbReference type="Gene3D" id="3.40.1690.10">
    <property type="entry name" value="secretion proteins EscU"/>
    <property type="match status" value="1"/>
</dbReference>
<protein>
    <recommendedName>
        <fullName evidence="3">Secretion apparatus protein BsaZ</fullName>
    </recommendedName>
</protein>
<keyword evidence="7" id="KW-0843">Virulence</keyword>
<dbReference type="Pfam" id="PF01312">
    <property type="entry name" value="Bac_export_2"/>
    <property type="match status" value="1"/>
</dbReference>
<dbReference type="PATRIC" id="fig|292.27.peg.980"/>
<evidence type="ECO:0000256" key="8">
    <source>
        <dbReference type="ARBA" id="ARBA00023136"/>
    </source>
</evidence>
<evidence type="ECO:0000313" key="11">
    <source>
        <dbReference type="EMBL" id="KML40112.1"/>
    </source>
</evidence>
<keyword evidence="5 10" id="KW-0812">Transmembrane</keyword>
<dbReference type="SUPFAM" id="SSF160544">
    <property type="entry name" value="EscU C-terminal domain-like"/>
    <property type="match status" value="1"/>
</dbReference>
<dbReference type="Proteomes" id="UP000036338">
    <property type="component" value="Unassembled WGS sequence"/>
</dbReference>
<dbReference type="InterPro" id="IPR029025">
    <property type="entry name" value="T3SS_substrate_exporter_C"/>
</dbReference>
<dbReference type="GO" id="GO:0009306">
    <property type="term" value="P:protein secretion"/>
    <property type="evidence" value="ECO:0007669"/>
    <property type="project" value="InterPro"/>
</dbReference>
<evidence type="ECO:0000256" key="5">
    <source>
        <dbReference type="ARBA" id="ARBA00022692"/>
    </source>
</evidence>
<dbReference type="PANTHER" id="PTHR30531:SF14">
    <property type="entry name" value="SURFACE PRESENTATION OF ANTIGENS PROTEIN SPAS"/>
    <property type="match status" value="1"/>
</dbReference>
<feature type="transmembrane region" description="Helical" evidence="10">
    <location>
        <begin position="139"/>
        <end position="156"/>
    </location>
</feature>
<comment type="caution">
    <text evidence="11">The sequence shown here is derived from an EMBL/GenBank/DDBJ whole genome shotgun (WGS) entry which is preliminary data.</text>
</comment>
<evidence type="ECO:0000256" key="10">
    <source>
        <dbReference type="SAM" id="Phobius"/>
    </source>
</evidence>
<dbReference type="AlphaFoldDB" id="A0A0J5VQ22"/>